<dbReference type="PANTHER" id="PTHR10938:SF0">
    <property type="entry name" value="TRANSLATION INITIATION FACTOR IF-3, MITOCHONDRIAL"/>
    <property type="match status" value="1"/>
</dbReference>
<evidence type="ECO:0000313" key="6">
    <source>
        <dbReference type="EMBL" id="TPX56840.1"/>
    </source>
</evidence>
<organism evidence="6 7">
    <name type="scientific">Powellomyces hirtus</name>
    <dbReference type="NCBI Taxonomy" id="109895"/>
    <lineage>
        <taxon>Eukaryota</taxon>
        <taxon>Fungi</taxon>
        <taxon>Fungi incertae sedis</taxon>
        <taxon>Chytridiomycota</taxon>
        <taxon>Chytridiomycota incertae sedis</taxon>
        <taxon>Chytridiomycetes</taxon>
        <taxon>Spizellomycetales</taxon>
        <taxon>Powellomycetaceae</taxon>
        <taxon>Powellomyces</taxon>
    </lineage>
</organism>
<keyword evidence="2" id="KW-0396">Initiation factor</keyword>
<protein>
    <recommendedName>
        <fullName evidence="5">Translation initiation factor 3 N-terminal domain-containing protein</fullName>
    </recommendedName>
</protein>
<feature type="compositionally biased region" description="Polar residues" evidence="4">
    <location>
        <begin position="45"/>
        <end position="57"/>
    </location>
</feature>
<dbReference type="InterPro" id="IPR001288">
    <property type="entry name" value="Translation_initiation_fac_3"/>
</dbReference>
<dbReference type="GO" id="GO:0032790">
    <property type="term" value="P:ribosome disassembly"/>
    <property type="evidence" value="ECO:0007669"/>
    <property type="project" value="TreeGrafter"/>
</dbReference>
<feature type="region of interest" description="Disordered" evidence="4">
    <location>
        <begin position="227"/>
        <end position="250"/>
    </location>
</feature>
<evidence type="ECO:0000256" key="4">
    <source>
        <dbReference type="SAM" id="MobiDB-lite"/>
    </source>
</evidence>
<keyword evidence="7" id="KW-1185">Reference proteome</keyword>
<evidence type="ECO:0000256" key="2">
    <source>
        <dbReference type="ARBA" id="ARBA00022540"/>
    </source>
</evidence>
<dbReference type="GO" id="GO:0003743">
    <property type="term" value="F:translation initiation factor activity"/>
    <property type="evidence" value="ECO:0007669"/>
    <property type="project" value="UniProtKB-KW"/>
</dbReference>
<dbReference type="InterPro" id="IPR036788">
    <property type="entry name" value="T_IF-3_C_sf"/>
</dbReference>
<dbReference type="STRING" id="109895.A0A507E193"/>
<dbReference type="SUPFAM" id="SSF54364">
    <property type="entry name" value="Translation initiation factor IF3, N-terminal domain"/>
    <property type="match status" value="2"/>
</dbReference>
<dbReference type="AlphaFoldDB" id="A0A507E193"/>
<dbReference type="Pfam" id="PF05198">
    <property type="entry name" value="IF3_N"/>
    <property type="match status" value="1"/>
</dbReference>
<dbReference type="InterPro" id="IPR036787">
    <property type="entry name" value="T_IF-3_N_sf"/>
</dbReference>
<dbReference type="GO" id="GO:0005739">
    <property type="term" value="C:mitochondrion"/>
    <property type="evidence" value="ECO:0007669"/>
    <property type="project" value="TreeGrafter"/>
</dbReference>
<evidence type="ECO:0000256" key="3">
    <source>
        <dbReference type="ARBA" id="ARBA00022917"/>
    </source>
</evidence>
<evidence type="ECO:0000256" key="1">
    <source>
        <dbReference type="ARBA" id="ARBA00005439"/>
    </source>
</evidence>
<dbReference type="GO" id="GO:0070124">
    <property type="term" value="P:mitochondrial translational initiation"/>
    <property type="evidence" value="ECO:0007669"/>
    <property type="project" value="TreeGrafter"/>
</dbReference>
<dbReference type="Gene3D" id="3.30.110.10">
    <property type="entry name" value="Translation initiation factor 3 (IF-3), C-terminal domain"/>
    <property type="match status" value="1"/>
</dbReference>
<sequence length="336" mass="36638">MIRTCSRLSSPRQCSNISSILDLTCVRTVSSARPGASFRRPQPQQPRSYSTFYPNSLTPTAPPQPRPAAAAAAVVRPRQMTTAPASFSGTEDASDMEEIPTGPILVISATGAILGQMTYEAAQEHVDPLTHQLRAVDTKQDPPVYRIIPLKAQSSSGDSGSTYVKPLKNEKITASTVTVVDAETGETKGVMPLADALKLVPRKTHDLIMHLSAASEKAPTCQIISHEAQQKARAARKKPSSSSATPPQNVLKELEVGSTISQHDLSIKLQRARGFLEARHRLQFSIVDKKNRKSREILQLIVEELKHVGDMTSERVADRGRKLLIDFSPVPAKKKK</sequence>
<evidence type="ECO:0000313" key="7">
    <source>
        <dbReference type="Proteomes" id="UP000318582"/>
    </source>
</evidence>
<proteinExistence type="inferred from homology"/>
<dbReference type="Proteomes" id="UP000318582">
    <property type="component" value="Unassembled WGS sequence"/>
</dbReference>
<feature type="domain" description="Translation initiation factor 3 N-terminal" evidence="5">
    <location>
        <begin position="169"/>
        <end position="233"/>
    </location>
</feature>
<name>A0A507E193_9FUNG</name>
<dbReference type="GO" id="GO:0043022">
    <property type="term" value="F:ribosome binding"/>
    <property type="evidence" value="ECO:0007669"/>
    <property type="project" value="TreeGrafter"/>
</dbReference>
<dbReference type="EMBL" id="QEAQ01000064">
    <property type="protein sequence ID" value="TPX56840.1"/>
    <property type="molecule type" value="Genomic_DNA"/>
</dbReference>
<accession>A0A507E193</accession>
<evidence type="ECO:0000259" key="5">
    <source>
        <dbReference type="Pfam" id="PF05198"/>
    </source>
</evidence>
<dbReference type="InterPro" id="IPR019814">
    <property type="entry name" value="Translation_initiation_fac_3_N"/>
</dbReference>
<feature type="region of interest" description="Disordered" evidence="4">
    <location>
        <begin position="32"/>
        <end position="69"/>
    </location>
</feature>
<comment type="similarity">
    <text evidence="1">Belongs to the IF-3 family.</text>
</comment>
<dbReference type="PANTHER" id="PTHR10938">
    <property type="entry name" value="TRANSLATION INITIATION FACTOR IF-3"/>
    <property type="match status" value="1"/>
</dbReference>
<dbReference type="Gene3D" id="3.10.20.80">
    <property type="entry name" value="Translation initiation factor 3 (IF-3), N-terminal domain"/>
    <property type="match status" value="1"/>
</dbReference>
<keyword evidence="3" id="KW-0648">Protein biosynthesis</keyword>
<gene>
    <name evidence="6" type="ORF">PhCBS80983_g04270</name>
</gene>
<dbReference type="SUPFAM" id="SSF55200">
    <property type="entry name" value="Translation initiation factor IF3, C-terminal domain"/>
    <property type="match status" value="1"/>
</dbReference>
<comment type="caution">
    <text evidence="6">The sequence shown here is derived from an EMBL/GenBank/DDBJ whole genome shotgun (WGS) entry which is preliminary data.</text>
</comment>
<reference evidence="6 7" key="1">
    <citation type="journal article" date="2019" name="Sci. Rep.">
        <title>Comparative genomics of chytrid fungi reveal insights into the obligate biotrophic and pathogenic lifestyle of Synchytrium endobioticum.</title>
        <authorList>
            <person name="van de Vossenberg B.T.L.H."/>
            <person name="Warris S."/>
            <person name="Nguyen H.D.T."/>
            <person name="van Gent-Pelzer M.P.E."/>
            <person name="Joly D.L."/>
            <person name="van de Geest H.C."/>
            <person name="Bonants P.J.M."/>
            <person name="Smith D.S."/>
            <person name="Levesque C.A."/>
            <person name="van der Lee T.A.J."/>
        </authorList>
    </citation>
    <scope>NUCLEOTIDE SEQUENCE [LARGE SCALE GENOMIC DNA]</scope>
    <source>
        <strain evidence="6 7">CBS 809.83</strain>
    </source>
</reference>